<dbReference type="PANTHER" id="PTHR35393">
    <property type="entry name" value="CHROMOSOME 1, WHOLE GENOME SHOTGUN SEQUENCE"/>
    <property type="match status" value="1"/>
</dbReference>
<feature type="domain" description="SigF-like NTF2-like" evidence="3">
    <location>
        <begin position="1"/>
        <end position="113"/>
    </location>
</feature>
<feature type="compositionally biased region" description="Low complexity" evidence="1">
    <location>
        <begin position="132"/>
        <end position="141"/>
    </location>
</feature>
<keyword evidence="2" id="KW-0472">Membrane</keyword>
<evidence type="ECO:0000256" key="2">
    <source>
        <dbReference type="SAM" id="Phobius"/>
    </source>
</evidence>
<sequence>MEDPVAEIPHVIHLLTQSIPSVQKETIERFFTPSASFTHPLCRTGSFEGSRWLIVQIYRFYKIMSPRIDLDVHSVAFDKSNLTLYVTVSQLFRIFIIPFYKANVRLTVVLTLTPSTTQTTHAGTPTFIHPSAQPQTPTTTDTADHSLSSSWISASDPNNPDSSPNADSTSRTLYYISAQEDLYQASEVIKFVLPFGIGLVVTFVWQCFSTFFCVFMAFLLAPVSWAEERELLPLEGGWRIRRGLEERKSKVGKRE</sequence>
<dbReference type="Proteomes" id="UP000223968">
    <property type="component" value="Unassembled WGS sequence"/>
</dbReference>
<evidence type="ECO:0000313" key="4">
    <source>
        <dbReference type="EMBL" id="PGG96004.1"/>
    </source>
</evidence>
<organism evidence="4 5">
    <name type="scientific">Helicocarpus griseus UAMH5409</name>
    <dbReference type="NCBI Taxonomy" id="1447875"/>
    <lineage>
        <taxon>Eukaryota</taxon>
        <taxon>Fungi</taxon>
        <taxon>Dikarya</taxon>
        <taxon>Ascomycota</taxon>
        <taxon>Pezizomycotina</taxon>
        <taxon>Eurotiomycetes</taxon>
        <taxon>Eurotiomycetidae</taxon>
        <taxon>Onygenales</taxon>
        <taxon>Ajellomycetaceae</taxon>
        <taxon>Helicocarpus</taxon>
    </lineage>
</organism>
<feature type="transmembrane region" description="Helical" evidence="2">
    <location>
        <begin position="191"/>
        <end position="221"/>
    </location>
</feature>
<evidence type="ECO:0000256" key="1">
    <source>
        <dbReference type="SAM" id="MobiDB-lite"/>
    </source>
</evidence>
<accession>A0A2B7WHF5</accession>
<comment type="caution">
    <text evidence="4">The sequence shown here is derived from an EMBL/GenBank/DDBJ whole genome shotgun (WGS) entry which is preliminary data.</text>
</comment>
<dbReference type="InterPro" id="IPR057514">
    <property type="entry name" value="NTF2_SigF"/>
</dbReference>
<protein>
    <recommendedName>
        <fullName evidence="3">SigF-like NTF2-like domain-containing protein</fullName>
    </recommendedName>
</protein>
<keyword evidence="2" id="KW-0812">Transmembrane</keyword>
<dbReference type="PANTHER" id="PTHR35393:SF1">
    <property type="entry name" value="SNOAL-LIKE DOMAIN-CONTAINING PROTEIN"/>
    <property type="match status" value="1"/>
</dbReference>
<reference evidence="4 5" key="1">
    <citation type="submission" date="2017-10" db="EMBL/GenBank/DDBJ databases">
        <title>Comparative genomics in systemic dimorphic fungi from Ajellomycetaceae.</title>
        <authorList>
            <person name="Munoz J.F."/>
            <person name="Mcewen J.G."/>
            <person name="Clay O.K."/>
            <person name="Cuomo C.A."/>
        </authorList>
    </citation>
    <scope>NUCLEOTIDE SEQUENCE [LARGE SCALE GENOMIC DNA]</scope>
    <source>
        <strain evidence="4 5">UAMH5409</strain>
    </source>
</reference>
<dbReference type="STRING" id="1447875.A0A2B7WHF5"/>
<dbReference type="AlphaFoldDB" id="A0A2B7WHF5"/>
<keyword evidence="2" id="KW-1133">Transmembrane helix</keyword>
<feature type="region of interest" description="Disordered" evidence="1">
    <location>
        <begin position="118"/>
        <end position="146"/>
    </location>
</feature>
<dbReference type="EMBL" id="PDNB01000300">
    <property type="protein sequence ID" value="PGG96004.1"/>
    <property type="molecule type" value="Genomic_DNA"/>
</dbReference>
<dbReference type="Pfam" id="PF24840">
    <property type="entry name" value="NTF2_SigF"/>
    <property type="match status" value="1"/>
</dbReference>
<keyword evidence="5" id="KW-1185">Reference proteome</keyword>
<evidence type="ECO:0000259" key="3">
    <source>
        <dbReference type="Pfam" id="PF24840"/>
    </source>
</evidence>
<proteinExistence type="predicted"/>
<dbReference type="OrthoDB" id="2344312at2759"/>
<name>A0A2B7WHF5_9EURO</name>
<evidence type="ECO:0000313" key="5">
    <source>
        <dbReference type="Proteomes" id="UP000223968"/>
    </source>
</evidence>
<gene>
    <name evidence="4" type="ORF">AJ79_09771</name>
</gene>